<dbReference type="STRING" id="1406840.Q763_16570"/>
<dbReference type="Pfam" id="PF13304">
    <property type="entry name" value="AAA_21"/>
    <property type="match status" value="1"/>
</dbReference>
<dbReference type="SUPFAM" id="SSF52540">
    <property type="entry name" value="P-loop containing nucleoside triphosphate hydrolases"/>
    <property type="match status" value="1"/>
</dbReference>
<dbReference type="RefSeq" id="WP_035136085.1">
    <property type="nucleotide sequence ID" value="NZ_JRLV01000026.1"/>
</dbReference>
<dbReference type="InterPro" id="IPR027417">
    <property type="entry name" value="P-loop_NTPase"/>
</dbReference>
<keyword evidence="3" id="KW-1185">Reference proteome</keyword>
<comment type="caution">
    <text evidence="2">The sequence shown here is derived from an EMBL/GenBank/DDBJ whole genome shotgun (WGS) entry which is preliminary data.</text>
</comment>
<gene>
    <name evidence="2" type="ORF">Q763_16570</name>
</gene>
<dbReference type="GO" id="GO:0000731">
    <property type="term" value="P:DNA synthesis involved in DNA repair"/>
    <property type="evidence" value="ECO:0007669"/>
    <property type="project" value="TreeGrafter"/>
</dbReference>
<dbReference type="InterPro" id="IPR030974">
    <property type="entry name" value="Restrict_AAA"/>
</dbReference>
<protein>
    <recommendedName>
        <fullName evidence="1">ATPase AAA-type core domain-containing protein</fullName>
    </recommendedName>
</protein>
<evidence type="ECO:0000313" key="3">
    <source>
        <dbReference type="Proteomes" id="UP000030129"/>
    </source>
</evidence>
<dbReference type="GO" id="GO:0006302">
    <property type="term" value="P:double-strand break repair"/>
    <property type="evidence" value="ECO:0007669"/>
    <property type="project" value="TreeGrafter"/>
</dbReference>
<dbReference type="CDD" id="cd00267">
    <property type="entry name" value="ABC_ATPase"/>
    <property type="match status" value="1"/>
</dbReference>
<name>A0A0A2LRH5_9FLAO</name>
<dbReference type="NCBIfam" id="TIGR04435">
    <property type="entry name" value="restrict_AAA_1"/>
    <property type="match status" value="1"/>
</dbReference>
<dbReference type="GO" id="GO:0016887">
    <property type="term" value="F:ATP hydrolysis activity"/>
    <property type="evidence" value="ECO:0007669"/>
    <property type="project" value="InterPro"/>
</dbReference>
<evidence type="ECO:0000259" key="1">
    <source>
        <dbReference type="Pfam" id="PF13304"/>
    </source>
</evidence>
<dbReference type="PANTHER" id="PTHR32182:SF25">
    <property type="entry name" value="SLR1056 PROTEIN"/>
    <property type="match status" value="1"/>
</dbReference>
<dbReference type="Gene3D" id="3.40.50.300">
    <property type="entry name" value="P-loop containing nucleotide triphosphate hydrolases"/>
    <property type="match status" value="1"/>
</dbReference>
<accession>A0A0A2LRH5</accession>
<reference evidence="2 3" key="1">
    <citation type="submission" date="2013-09" db="EMBL/GenBank/DDBJ databases">
        <authorList>
            <person name="Zeng Z."/>
            <person name="Chen C."/>
        </authorList>
    </citation>
    <scope>NUCLEOTIDE SEQUENCE [LARGE SCALE GENOMIC DNA]</scope>
    <source>
        <strain evidence="2 3">F44-8</strain>
    </source>
</reference>
<organism evidence="2 3">
    <name type="scientific">Flavobacterium beibuense F44-8</name>
    <dbReference type="NCBI Taxonomy" id="1406840"/>
    <lineage>
        <taxon>Bacteria</taxon>
        <taxon>Pseudomonadati</taxon>
        <taxon>Bacteroidota</taxon>
        <taxon>Flavobacteriia</taxon>
        <taxon>Flavobacteriales</taxon>
        <taxon>Flavobacteriaceae</taxon>
        <taxon>Flavobacterium</taxon>
    </lineage>
</organism>
<feature type="domain" description="ATPase AAA-type core" evidence="1">
    <location>
        <begin position="377"/>
        <end position="454"/>
    </location>
</feature>
<dbReference type="PANTHER" id="PTHR32182">
    <property type="entry name" value="DNA REPLICATION AND REPAIR PROTEIN RECF"/>
    <property type="match status" value="1"/>
</dbReference>
<sequence length="556" mass="64837">MKLLKLHINSDYGSIKEGFKLQFRAPYEEQISDQIDWSDFHPFCFAGLNGSGKSNVLEALANIFYHIESCANVNQPENFQDNFKPEICKPNAFELDYYICQDKEYKIENLIKVCISKKEKSKKEDGLPVMTYQPFPFDKEPIPVSVVVEKFASKPAPAKRYLPDLVIGYSSGENEILSIPFLKTRLLHFDEYRVALEKKAEYKEPESSLLYVDYEMSQAVLLANLLFQKKEVLEPLHKELGIADIIRFRMNLNLHAHGNKEILEQYKEVIDAFKRCATTCYKEKSKLTLDFWINSDSKEAFKANFSNNPFKLFQAFQILYTLNYRTVKSEIKSDVYQSKGFYTDGKVPNPEPQEKVFYFLDYYIKKKYPDSEEVIPLLMKNLSDGEQQFLHTLGICLMLKDKSALLLLDEPETHFNPDWRSKFIRTLKRSLDHSQSNNLMTDILITSHSPFIISDCYPDKVIAFEKGKQPINARDMNFRTYGTSVDIIMENIFKRRNTIGDLSRKEIEDIQKEISKRKKLSAKEVQEYKMRTNHLGDSMEKILLFTRLNELEDTDA</sequence>
<dbReference type="Proteomes" id="UP000030129">
    <property type="component" value="Unassembled WGS sequence"/>
</dbReference>
<dbReference type="eggNOG" id="COG1131">
    <property type="taxonomic scope" value="Bacteria"/>
</dbReference>
<dbReference type="InterPro" id="IPR003959">
    <property type="entry name" value="ATPase_AAA_core"/>
</dbReference>
<dbReference type="AlphaFoldDB" id="A0A0A2LRH5"/>
<proteinExistence type="predicted"/>
<dbReference type="EMBL" id="JRLV01000026">
    <property type="protein sequence ID" value="KGO78800.1"/>
    <property type="molecule type" value="Genomic_DNA"/>
</dbReference>
<dbReference type="GO" id="GO:0005524">
    <property type="term" value="F:ATP binding"/>
    <property type="evidence" value="ECO:0007669"/>
    <property type="project" value="InterPro"/>
</dbReference>
<evidence type="ECO:0000313" key="2">
    <source>
        <dbReference type="EMBL" id="KGO78800.1"/>
    </source>
</evidence>